<keyword evidence="2" id="KW-1185">Reference proteome</keyword>
<evidence type="ECO:0000313" key="1">
    <source>
        <dbReference type="EMBL" id="KAI0053147.1"/>
    </source>
</evidence>
<proteinExistence type="predicted"/>
<dbReference type="EMBL" id="MU275841">
    <property type="protein sequence ID" value="KAI0053147.1"/>
    <property type="molecule type" value="Genomic_DNA"/>
</dbReference>
<evidence type="ECO:0000313" key="2">
    <source>
        <dbReference type="Proteomes" id="UP000814033"/>
    </source>
</evidence>
<dbReference type="Proteomes" id="UP000814033">
    <property type="component" value="Unassembled WGS sequence"/>
</dbReference>
<reference evidence="1" key="2">
    <citation type="journal article" date="2022" name="New Phytol.">
        <title>Evolutionary transition to the ectomycorrhizal habit in the genomes of a hyperdiverse lineage of mushroom-forming fungi.</title>
        <authorList>
            <person name="Looney B."/>
            <person name="Miyauchi S."/>
            <person name="Morin E."/>
            <person name="Drula E."/>
            <person name="Courty P.E."/>
            <person name="Kohler A."/>
            <person name="Kuo A."/>
            <person name="LaButti K."/>
            <person name="Pangilinan J."/>
            <person name="Lipzen A."/>
            <person name="Riley R."/>
            <person name="Andreopoulos W."/>
            <person name="He G."/>
            <person name="Johnson J."/>
            <person name="Nolan M."/>
            <person name="Tritt A."/>
            <person name="Barry K.W."/>
            <person name="Grigoriev I.V."/>
            <person name="Nagy L.G."/>
            <person name="Hibbett D."/>
            <person name="Henrissat B."/>
            <person name="Matheny P.B."/>
            <person name="Labbe J."/>
            <person name="Martin F.M."/>
        </authorList>
    </citation>
    <scope>NUCLEOTIDE SEQUENCE</scope>
    <source>
        <strain evidence="1">FP105234-sp</strain>
    </source>
</reference>
<organism evidence="1 2">
    <name type="scientific">Auriscalpium vulgare</name>
    <dbReference type="NCBI Taxonomy" id="40419"/>
    <lineage>
        <taxon>Eukaryota</taxon>
        <taxon>Fungi</taxon>
        <taxon>Dikarya</taxon>
        <taxon>Basidiomycota</taxon>
        <taxon>Agaricomycotina</taxon>
        <taxon>Agaricomycetes</taxon>
        <taxon>Russulales</taxon>
        <taxon>Auriscalpiaceae</taxon>
        <taxon>Auriscalpium</taxon>
    </lineage>
</organism>
<sequence>MLPTDNLRAEPLFNALKYRLSAEERAKASYERAKAIAQSYGLTADDACSLTTKFWDIHRDPLMVYDGAAATLLTIQYNLAVGTLSPHLRVRPDLSPLVDDLLSYRKYGVFLLTERGHGLDVANLETTASLTSSGDFVLHTPGPHAAKMMPATIPAGAPCVGIVMARLIIDGADRGVRPFVVDINDGVRMCPGVTARRLPYREGTNPVNHALTSFDNVPLPSTALLGTIDKPESIREGFMWRVAVGGLALSLIGLTALELYCAIGAQYSVRRTVTHSGGVIRPIIYFRTQQVPILTAVAQAHVLRAFHDWAIASFMDAEVDLRVRHGIAVCSKAISIQHSQTAALAISERCGAMGLFAMNQMSQLFDEIRGLAVAEGDVLGVSIRLATELLIQRYQLPGSKNPDSLLARHEAGLFAEHRARLVQISGHRSVAFNNQMLPHCLPLVEAIGHRMAYDAAIASGVAPSLVDLYVASIVKLDPSWYVEHGGLGREAQAAMANTALDAVLPNLEELVRQMPSPPHVTAPIISDSSWDALVDGLDEFQSA</sequence>
<comment type="caution">
    <text evidence="1">The sequence shown here is derived from an EMBL/GenBank/DDBJ whole genome shotgun (WGS) entry which is preliminary data.</text>
</comment>
<protein>
    <submittedName>
        <fullName evidence="1">Acyl-CoA dehydrogenase NM domain-like protein</fullName>
    </submittedName>
</protein>
<name>A0ACB8SAC2_9AGAM</name>
<gene>
    <name evidence="1" type="ORF">FA95DRAFT_935578</name>
</gene>
<accession>A0ACB8SAC2</accession>
<reference evidence="1" key="1">
    <citation type="submission" date="2021-02" db="EMBL/GenBank/DDBJ databases">
        <authorList>
            <consortium name="DOE Joint Genome Institute"/>
            <person name="Ahrendt S."/>
            <person name="Looney B.P."/>
            <person name="Miyauchi S."/>
            <person name="Morin E."/>
            <person name="Drula E."/>
            <person name="Courty P.E."/>
            <person name="Chicoki N."/>
            <person name="Fauchery L."/>
            <person name="Kohler A."/>
            <person name="Kuo A."/>
            <person name="Labutti K."/>
            <person name="Pangilinan J."/>
            <person name="Lipzen A."/>
            <person name="Riley R."/>
            <person name="Andreopoulos W."/>
            <person name="He G."/>
            <person name="Johnson J."/>
            <person name="Barry K.W."/>
            <person name="Grigoriev I.V."/>
            <person name="Nagy L."/>
            <person name="Hibbett D."/>
            <person name="Henrissat B."/>
            <person name="Matheny P.B."/>
            <person name="Labbe J."/>
            <person name="Martin F."/>
        </authorList>
    </citation>
    <scope>NUCLEOTIDE SEQUENCE</scope>
    <source>
        <strain evidence="1">FP105234-sp</strain>
    </source>
</reference>